<comment type="caution">
    <text evidence="2">The sequence shown here is derived from an EMBL/GenBank/DDBJ whole genome shotgun (WGS) entry which is preliminary data.</text>
</comment>
<accession>A0A0F9C814</accession>
<dbReference type="AlphaFoldDB" id="A0A0F9C814"/>
<evidence type="ECO:0000256" key="1">
    <source>
        <dbReference type="SAM" id="Coils"/>
    </source>
</evidence>
<gene>
    <name evidence="2" type="ORF">LCGC14_2435360</name>
</gene>
<sequence length="216" mass="23107">MLGARDNQRNFLSPAPIDFAYDFNRDADVDADDMEIGAIDDEDDDWEDDDEIGAYGRGTSRKIARLKQVRERLQMKLATAKRPRRRSKIQRRIDKVNRKIAKAEAKLVRKVTKAVGKGKMSPGEAAALGAAAGVAVGAAGVGMLGISTGPRPSQFADRPGPSGTTLGYGRDQYGAFPGVSSPMAYLNQVQRGPPSGEEIRIPLLVQGSPVAGVTIA</sequence>
<dbReference type="EMBL" id="LAZR01037346">
    <property type="protein sequence ID" value="KKL22447.1"/>
    <property type="molecule type" value="Genomic_DNA"/>
</dbReference>
<keyword evidence="1" id="KW-0175">Coiled coil</keyword>
<feature type="coiled-coil region" evidence="1">
    <location>
        <begin position="86"/>
        <end position="113"/>
    </location>
</feature>
<protein>
    <submittedName>
        <fullName evidence="2">Uncharacterized protein</fullName>
    </submittedName>
</protein>
<evidence type="ECO:0000313" key="2">
    <source>
        <dbReference type="EMBL" id="KKL22447.1"/>
    </source>
</evidence>
<reference evidence="2" key="1">
    <citation type="journal article" date="2015" name="Nature">
        <title>Complex archaea that bridge the gap between prokaryotes and eukaryotes.</title>
        <authorList>
            <person name="Spang A."/>
            <person name="Saw J.H."/>
            <person name="Jorgensen S.L."/>
            <person name="Zaremba-Niedzwiedzka K."/>
            <person name="Martijn J."/>
            <person name="Lind A.E."/>
            <person name="van Eijk R."/>
            <person name="Schleper C."/>
            <person name="Guy L."/>
            <person name="Ettema T.J."/>
        </authorList>
    </citation>
    <scope>NUCLEOTIDE SEQUENCE</scope>
</reference>
<organism evidence="2">
    <name type="scientific">marine sediment metagenome</name>
    <dbReference type="NCBI Taxonomy" id="412755"/>
    <lineage>
        <taxon>unclassified sequences</taxon>
        <taxon>metagenomes</taxon>
        <taxon>ecological metagenomes</taxon>
    </lineage>
</organism>
<proteinExistence type="predicted"/>
<name>A0A0F9C814_9ZZZZ</name>
<feature type="non-terminal residue" evidence="2">
    <location>
        <position position="216"/>
    </location>
</feature>